<dbReference type="SUPFAM" id="SSF53720">
    <property type="entry name" value="ALDH-like"/>
    <property type="match status" value="1"/>
</dbReference>
<keyword evidence="5" id="KW-1185">Reference proteome</keyword>
<feature type="compositionally biased region" description="Basic and acidic residues" evidence="2">
    <location>
        <begin position="462"/>
        <end position="478"/>
    </location>
</feature>
<gene>
    <name evidence="4" type="ORF">GCM10009613_42960</name>
</gene>
<proteinExistence type="predicted"/>
<reference evidence="4 5" key="1">
    <citation type="journal article" date="2019" name="Int. J. Syst. Evol. Microbiol.">
        <title>The Global Catalogue of Microorganisms (GCM) 10K type strain sequencing project: providing services to taxonomists for standard genome sequencing and annotation.</title>
        <authorList>
            <consortium name="The Broad Institute Genomics Platform"/>
            <consortium name="The Broad Institute Genome Sequencing Center for Infectious Disease"/>
            <person name="Wu L."/>
            <person name="Ma J."/>
        </authorList>
    </citation>
    <scope>NUCLEOTIDE SEQUENCE [LARGE SCALE GENOMIC DNA]</scope>
    <source>
        <strain evidence="4 5">JCM 11896</strain>
    </source>
</reference>
<dbReference type="InterPro" id="IPR050740">
    <property type="entry name" value="Aldehyde_DH_Superfamily"/>
</dbReference>
<protein>
    <submittedName>
        <fullName evidence="4">Aldehyde dehydrogenase (NADP(+))</fullName>
    </submittedName>
</protein>
<evidence type="ECO:0000313" key="4">
    <source>
        <dbReference type="EMBL" id="GAA1394612.1"/>
    </source>
</evidence>
<organism evidence="4 5">
    <name type="scientific">Pseudonocardia kongjuensis</name>
    <dbReference type="NCBI Taxonomy" id="102227"/>
    <lineage>
        <taxon>Bacteria</taxon>
        <taxon>Bacillati</taxon>
        <taxon>Actinomycetota</taxon>
        <taxon>Actinomycetes</taxon>
        <taxon>Pseudonocardiales</taxon>
        <taxon>Pseudonocardiaceae</taxon>
        <taxon>Pseudonocardia</taxon>
    </lineage>
</organism>
<keyword evidence="1" id="KW-0560">Oxidoreductase</keyword>
<accession>A0ABN1Y0K0</accession>
<sequence>MHDELETVLAEAAAAAPVAAAGTTGRRAWLCAVADALEAASGELLPLAHAETHLPEHPRLAGELVRTTFQLRFLGDVIAEGSVHDAVVDTADPDWPMGPRPDLRRHQVPLGPVLVFAAGNFPFAFSVAGGDTAAALAAGCPVVVKAHPGHPELSRRTAAIVRDALRAAGAPDGAFALVEGVETGVDALRDPRIAAAAFTGSVHGGRALHDIAAARPVPIPFFGELGSVNPVVVTPSAAAGRPDEIVSGLVGSATLGAGQFCTQPGVVFVPAGSGLEGRVQEAIAAVEPQPMLTAAGAQAFAQRRAALAAHPGVHSSTAAGDTGDGLAPRPSAHVTTAAALAADPDALGAECFGPSTLLVTWSGTGELHAALRALGGALTATVHGNPGDPELPELLPLLAGLAGRLVWNGWPTGVTVSWAQQHGGPYPATTAPSTTSVGAGAVSRFLRPVAWQGFPQELLPPELRDDDPGVPQRRDGVR</sequence>
<evidence type="ECO:0000256" key="2">
    <source>
        <dbReference type="SAM" id="MobiDB-lite"/>
    </source>
</evidence>
<dbReference type="Pfam" id="PF00171">
    <property type="entry name" value="Aldedh"/>
    <property type="match status" value="1"/>
</dbReference>
<dbReference type="Proteomes" id="UP001501414">
    <property type="component" value="Unassembled WGS sequence"/>
</dbReference>
<dbReference type="InterPro" id="IPR016161">
    <property type="entry name" value="Ald_DH/histidinol_DH"/>
</dbReference>
<dbReference type="InterPro" id="IPR016162">
    <property type="entry name" value="Ald_DH_N"/>
</dbReference>
<dbReference type="Gene3D" id="3.40.309.10">
    <property type="entry name" value="Aldehyde Dehydrogenase, Chain A, domain 2"/>
    <property type="match status" value="1"/>
</dbReference>
<dbReference type="PANTHER" id="PTHR43353">
    <property type="entry name" value="SUCCINATE-SEMIALDEHYDE DEHYDROGENASE, MITOCHONDRIAL"/>
    <property type="match status" value="1"/>
</dbReference>
<name>A0ABN1Y0K0_9PSEU</name>
<dbReference type="RefSeq" id="WP_344025297.1">
    <property type="nucleotide sequence ID" value="NZ_BAAAJK010000027.1"/>
</dbReference>
<dbReference type="InterPro" id="IPR015590">
    <property type="entry name" value="Aldehyde_DH_dom"/>
</dbReference>
<comment type="caution">
    <text evidence="4">The sequence shown here is derived from an EMBL/GenBank/DDBJ whole genome shotgun (WGS) entry which is preliminary data.</text>
</comment>
<dbReference type="PANTHER" id="PTHR43353:SF3">
    <property type="entry name" value="ALDEHYDE DEHYDROGENASE-RELATED"/>
    <property type="match status" value="1"/>
</dbReference>
<dbReference type="EMBL" id="BAAAJK010000027">
    <property type="protein sequence ID" value="GAA1394612.1"/>
    <property type="molecule type" value="Genomic_DNA"/>
</dbReference>
<evidence type="ECO:0000313" key="5">
    <source>
        <dbReference type="Proteomes" id="UP001501414"/>
    </source>
</evidence>
<evidence type="ECO:0000259" key="3">
    <source>
        <dbReference type="Pfam" id="PF00171"/>
    </source>
</evidence>
<dbReference type="Gene3D" id="3.40.605.10">
    <property type="entry name" value="Aldehyde Dehydrogenase, Chain A, domain 1"/>
    <property type="match status" value="1"/>
</dbReference>
<dbReference type="InterPro" id="IPR016163">
    <property type="entry name" value="Ald_DH_C"/>
</dbReference>
<feature type="region of interest" description="Disordered" evidence="2">
    <location>
        <begin position="456"/>
        <end position="478"/>
    </location>
</feature>
<evidence type="ECO:0000256" key="1">
    <source>
        <dbReference type="ARBA" id="ARBA00023002"/>
    </source>
</evidence>
<feature type="domain" description="Aldehyde dehydrogenase" evidence="3">
    <location>
        <begin position="4"/>
        <end position="272"/>
    </location>
</feature>